<organism evidence="2 3">
    <name type="scientific">Flavobacterium faecale</name>
    <dbReference type="NCBI Taxonomy" id="1355330"/>
    <lineage>
        <taxon>Bacteria</taxon>
        <taxon>Pseudomonadati</taxon>
        <taxon>Bacteroidota</taxon>
        <taxon>Flavobacteriia</taxon>
        <taxon>Flavobacteriales</taxon>
        <taxon>Flavobacteriaceae</taxon>
        <taxon>Flavobacterium</taxon>
    </lineage>
</organism>
<dbReference type="KEGG" id="ffa:FFWV33_19180"/>
<dbReference type="Gene3D" id="3.60.40.10">
    <property type="entry name" value="PPM-type phosphatase domain"/>
    <property type="match status" value="1"/>
</dbReference>
<evidence type="ECO:0000313" key="3">
    <source>
        <dbReference type="Proteomes" id="UP000244527"/>
    </source>
</evidence>
<dbReference type="Pfam" id="PF13672">
    <property type="entry name" value="PP2C_2"/>
    <property type="match status" value="1"/>
</dbReference>
<reference evidence="2 3" key="1">
    <citation type="submission" date="2017-04" db="EMBL/GenBank/DDBJ databases">
        <title>Compelte genome sequence of WV33.</title>
        <authorList>
            <person name="Lee P.C."/>
        </authorList>
    </citation>
    <scope>NUCLEOTIDE SEQUENCE [LARGE SCALE GENOMIC DNA]</scope>
    <source>
        <strain evidence="2 3">WV33</strain>
    </source>
</reference>
<dbReference type="RefSeq" id="WP_108742397.1">
    <property type="nucleotide sequence ID" value="NZ_CP020918.1"/>
</dbReference>
<evidence type="ECO:0000259" key="1">
    <source>
        <dbReference type="Pfam" id="PF13672"/>
    </source>
</evidence>
<gene>
    <name evidence="2" type="ORF">FFWV33_19180</name>
</gene>
<dbReference type="InterPro" id="IPR001932">
    <property type="entry name" value="PPM-type_phosphatase-like_dom"/>
</dbReference>
<evidence type="ECO:0000313" key="2">
    <source>
        <dbReference type="EMBL" id="AWG23505.1"/>
    </source>
</evidence>
<dbReference type="SUPFAM" id="SSF81606">
    <property type="entry name" value="PP2C-like"/>
    <property type="match status" value="1"/>
</dbReference>
<dbReference type="InterPro" id="IPR036457">
    <property type="entry name" value="PPM-type-like_dom_sf"/>
</dbReference>
<protein>
    <recommendedName>
        <fullName evidence="1">PPM-type phosphatase domain-containing protein</fullName>
    </recommendedName>
</protein>
<dbReference type="Proteomes" id="UP000244527">
    <property type="component" value="Chromosome"/>
</dbReference>
<keyword evidence="3" id="KW-1185">Reference proteome</keyword>
<dbReference type="EMBL" id="CP020918">
    <property type="protein sequence ID" value="AWG23505.1"/>
    <property type="molecule type" value="Genomic_DNA"/>
</dbReference>
<accession>A0A2S1LI90</accession>
<name>A0A2S1LI90_9FLAO</name>
<feature type="domain" description="PPM-type phosphatase" evidence="1">
    <location>
        <begin position="13"/>
        <end position="135"/>
    </location>
</feature>
<proteinExistence type="predicted"/>
<dbReference type="OrthoDB" id="1424329at2"/>
<sequence>MNSYIITKSITPKIKNEDYIESFKNEKLGIKGFIVGDGIGSHFKPSEGSEFCVKTLKSYIENCSAIEELNLTHFYTKVYNDLKNEFTDNEKDNLEIDKTQSYGTTLICVIELEEKFIISYLGNGSIWHIRGNFYDFSPQRYLPWNAINVLNPHTVEENGKEALYKFIALECTENQLKPSILEISKDNELYGDIILASTDGLFSNDHNPIAKDREGNLWISGDKKIELLLSTLKKSLQDNSIEEVNINANIDEYLNQITENKLIDDDTSFGIIIPSKSTTITQE</sequence>
<dbReference type="AlphaFoldDB" id="A0A2S1LI90"/>